<evidence type="ECO:0000256" key="2">
    <source>
        <dbReference type="SAM" id="MobiDB-lite"/>
    </source>
</evidence>
<sequence>MDTRRRRQEAERDALPPSALQATALPKLSAAVVRSAVLRRVIGPICVRHLRDRSNVRIDVCEISCGTHHRLSRQKMDPAIIGLAAVSVLVVLMAILFKYMNTEESFDKVYAPETKAFFNSTTQKKKKAAKNNNKKNGQDNGNAEVKKAVEPKKEEVKEVKKEAPKKVEKETPKEAQKESPKDNKNAKKQAEKKAEKKAPAAEKKQDKKAKAQEAKPKETPKVEEAQDIDDGEFTVIQTAKQKKEARNKKSASPTHKVVVKAAEPAKEVKKEEVEEVFTVAAVKSQESAPVKEAAPVPVNPVVESVAPVQAAAKSSADDSKTISKLQADIARLTSELSANKDQFEKLSKKLEQAEEANEVAKNHLENERFTVSSLTAGIQKTNFEVHRLTTENNRLKEFVEKASKVENERANFTAQINALTKEHEQEKQLLQIEVGKLKIANEHLVGDKNVAEQEKETVAIQLLNESKKAGELAELVKKAEQQSQVLSANLENQKSQFESALREKEQELQKLIEEKQALVSEQSAAGSDKANVEALLAAEKERVQQLTHEVESKKNDLEAIQAEFESIKKVTNDNLQKSEDKIAEYKKNIDELTATNEELKNKPPAVNTEEVDALKKELSEQKAAAEAVQKQLAEEKATAEAVQKKLEEEKAAAASIQKQLEEQKAAAEAAQKQLSDQKAAAEAAQKENSEEKASVEAIQKKLDEEKAASEAVQKQLEEEKTAAGAVQKQLAEQKAAAESAQKELADLKAKLDAQQKEVSTQQRTVEVQKKVIESLRSRSASPVENGNANEISALKKELEEQKQRNEKERDEAAATCQKVVLDAVAPIVGKPTKAANLKDFAQWLGAAVVKLNEKPKAAPAPAPAPIPAPAQPSDNVRVKELEGALEQLIVELDRIEKLSAEKEKEHKKELASLKKELTQKVETVTKELDQTKKQLASQETRRGSSPTGGEWEVVDTPAA</sequence>
<gene>
    <name evidence="4" type="ORF">QR680_004659</name>
</gene>
<keyword evidence="1" id="KW-0175">Coiled coil</keyword>
<protein>
    <recommendedName>
        <fullName evidence="6">Ribosome receptor lysine/proline rich domain-containing protein</fullName>
    </recommendedName>
</protein>
<evidence type="ECO:0000256" key="1">
    <source>
        <dbReference type="SAM" id="Coils"/>
    </source>
</evidence>
<feature type="compositionally biased region" description="Basic residues" evidence="2">
    <location>
        <begin position="123"/>
        <end position="133"/>
    </location>
</feature>
<feature type="compositionally biased region" description="Low complexity" evidence="2">
    <location>
        <begin position="666"/>
        <end position="683"/>
    </location>
</feature>
<feature type="coiled-coil region" evidence="1">
    <location>
        <begin position="322"/>
        <end position="429"/>
    </location>
</feature>
<reference evidence="4" key="1">
    <citation type="submission" date="2023-06" db="EMBL/GenBank/DDBJ databases">
        <title>Genomic analysis of the entomopathogenic nematode Steinernema hermaphroditum.</title>
        <authorList>
            <person name="Schwarz E.M."/>
            <person name="Heppert J.K."/>
            <person name="Baniya A."/>
            <person name="Schwartz H.T."/>
            <person name="Tan C.-H."/>
            <person name="Antoshechkin I."/>
            <person name="Sternberg P.W."/>
            <person name="Goodrich-Blair H."/>
            <person name="Dillman A.R."/>
        </authorList>
    </citation>
    <scope>NUCLEOTIDE SEQUENCE</scope>
    <source>
        <strain evidence="4">PS9179</strain>
        <tissue evidence="4">Whole animal</tissue>
    </source>
</reference>
<feature type="compositionally biased region" description="Basic and acidic residues" evidence="2">
    <location>
        <begin position="684"/>
        <end position="708"/>
    </location>
</feature>
<evidence type="ECO:0000313" key="5">
    <source>
        <dbReference type="Proteomes" id="UP001175271"/>
    </source>
</evidence>
<feature type="region of interest" description="Disordered" evidence="2">
    <location>
        <begin position="630"/>
        <end position="742"/>
    </location>
</feature>
<dbReference type="EMBL" id="JAUCMV010000003">
    <property type="protein sequence ID" value="KAK0409627.1"/>
    <property type="molecule type" value="Genomic_DNA"/>
</dbReference>
<feature type="compositionally biased region" description="Low complexity" evidence="2">
    <location>
        <begin position="727"/>
        <end position="739"/>
    </location>
</feature>
<evidence type="ECO:0008006" key="6">
    <source>
        <dbReference type="Google" id="ProtNLM"/>
    </source>
</evidence>
<keyword evidence="3" id="KW-0472">Membrane</keyword>
<evidence type="ECO:0000313" key="4">
    <source>
        <dbReference type="EMBL" id="KAK0409627.1"/>
    </source>
</evidence>
<keyword evidence="3" id="KW-0812">Transmembrane</keyword>
<feature type="compositionally biased region" description="Polar residues" evidence="2">
    <location>
        <begin position="777"/>
        <end position="790"/>
    </location>
</feature>
<feature type="region of interest" description="Disordered" evidence="2">
    <location>
        <begin position="925"/>
        <end position="959"/>
    </location>
</feature>
<feature type="compositionally biased region" description="Basic and acidic residues" evidence="2">
    <location>
        <begin position="632"/>
        <end position="651"/>
    </location>
</feature>
<feature type="compositionally biased region" description="Basic and acidic residues" evidence="2">
    <location>
        <begin position="144"/>
        <end position="224"/>
    </location>
</feature>
<feature type="compositionally biased region" description="Polar residues" evidence="2">
    <location>
        <begin position="933"/>
        <end position="947"/>
    </location>
</feature>
<keyword evidence="3" id="KW-1133">Transmembrane helix</keyword>
<organism evidence="4 5">
    <name type="scientific">Steinernema hermaphroditum</name>
    <dbReference type="NCBI Taxonomy" id="289476"/>
    <lineage>
        <taxon>Eukaryota</taxon>
        <taxon>Metazoa</taxon>
        <taxon>Ecdysozoa</taxon>
        <taxon>Nematoda</taxon>
        <taxon>Chromadorea</taxon>
        <taxon>Rhabditida</taxon>
        <taxon>Tylenchina</taxon>
        <taxon>Panagrolaimomorpha</taxon>
        <taxon>Strongyloidoidea</taxon>
        <taxon>Steinernematidae</taxon>
        <taxon>Steinernema</taxon>
    </lineage>
</organism>
<feature type="region of interest" description="Disordered" evidence="2">
    <location>
        <begin position="121"/>
        <end position="258"/>
    </location>
</feature>
<name>A0AA39HPE5_9BILA</name>
<evidence type="ECO:0000256" key="3">
    <source>
        <dbReference type="SAM" id="Phobius"/>
    </source>
</evidence>
<dbReference type="AlphaFoldDB" id="A0AA39HPE5"/>
<comment type="caution">
    <text evidence="4">The sequence shown here is derived from an EMBL/GenBank/DDBJ whole genome shotgun (WGS) entry which is preliminary data.</text>
</comment>
<keyword evidence="5" id="KW-1185">Reference proteome</keyword>
<feature type="transmembrane region" description="Helical" evidence="3">
    <location>
        <begin position="79"/>
        <end position="100"/>
    </location>
</feature>
<proteinExistence type="predicted"/>
<feature type="compositionally biased region" description="Basic and acidic residues" evidence="2">
    <location>
        <begin position="793"/>
        <end position="810"/>
    </location>
</feature>
<feature type="region of interest" description="Disordered" evidence="2">
    <location>
        <begin position="775"/>
        <end position="810"/>
    </location>
</feature>
<accession>A0AA39HPE5</accession>
<dbReference type="Proteomes" id="UP001175271">
    <property type="component" value="Unassembled WGS sequence"/>
</dbReference>
<dbReference type="Gene3D" id="1.10.287.1490">
    <property type="match status" value="1"/>
</dbReference>